<protein>
    <submittedName>
        <fullName evidence="1">Uncharacterized protein</fullName>
    </submittedName>
</protein>
<dbReference type="EMBL" id="CAJOAX010039827">
    <property type="protein sequence ID" value="CAF4277291.1"/>
    <property type="molecule type" value="Genomic_DNA"/>
</dbReference>
<gene>
    <name evidence="2" type="ORF">OTI717_LOCUS41307</name>
    <name evidence="1" type="ORF">RFH988_LOCUS35168</name>
</gene>
<reference evidence="1" key="1">
    <citation type="submission" date="2021-02" db="EMBL/GenBank/DDBJ databases">
        <authorList>
            <person name="Nowell W R."/>
        </authorList>
    </citation>
    <scope>NUCLEOTIDE SEQUENCE</scope>
</reference>
<proteinExistence type="predicted"/>
<dbReference type="Proteomes" id="UP000663882">
    <property type="component" value="Unassembled WGS sequence"/>
</dbReference>
<evidence type="ECO:0000313" key="3">
    <source>
        <dbReference type="Proteomes" id="UP000663882"/>
    </source>
</evidence>
<accession>A0A815LFU5</accession>
<dbReference type="EMBL" id="CAJNOO010005222">
    <property type="protein sequence ID" value="CAF1409383.1"/>
    <property type="molecule type" value="Genomic_DNA"/>
</dbReference>
<evidence type="ECO:0000313" key="1">
    <source>
        <dbReference type="EMBL" id="CAF1409383.1"/>
    </source>
</evidence>
<sequence length="86" mass="9959">RILFLIENKSSSFGYDIEWDYHLKEIKGTSTVKLDPNFIEITLKETNVLGITKNESLHIKVVSYENIGEARYIVDKIIEIMKALEV</sequence>
<evidence type="ECO:0000313" key="2">
    <source>
        <dbReference type="EMBL" id="CAF4277291.1"/>
    </source>
</evidence>
<dbReference type="OrthoDB" id="428159at2759"/>
<comment type="caution">
    <text evidence="1">The sequence shown here is derived from an EMBL/GenBank/DDBJ whole genome shotgun (WGS) entry which is preliminary data.</text>
</comment>
<organism evidence="1 3">
    <name type="scientific">Rotaria sordida</name>
    <dbReference type="NCBI Taxonomy" id="392033"/>
    <lineage>
        <taxon>Eukaryota</taxon>
        <taxon>Metazoa</taxon>
        <taxon>Spiralia</taxon>
        <taxon>Gnathifera</taxon>
        <taxon>Rotifera</taxon>
        <taxon>Eurotatoria</taxon>
        <taxon>Bdelloidea</taxon>
        <taxon>Philodinida</taxon>
        <taxon>Philodinidae</taxon>
        <taxon>Rotaria</taxon>
    </lineage>
</organism>
<dbReference type="AlphaFoldDB" id="A0A815LFU5"/>
<feature type="non-terminal residue" evidence="1">
    <location>
        <position position="1"/>
    </location>
</feature>
<dbReference type="Proteomes" id="UP000663823">
    <property type="component" value="Unassembled WGS sequence"/>
</dbReference>
<name>A0A815LFU5_9BILA</name>